<gene>
    <name evidence="1" type="ORF">SDC9_181708</name>
</gene>
<sequence length="132" mass="14941">MAGRDNNGVIFGIIGNGVNVRPVTTCTHSEGVTVRSIWLQFRLLTGMSEVNVDAYRACVQCTQKRITHRIEYLCQIPHINHTTGLVYFNYLIADGLHMDAIFFAIIAFAHAKQHGVVDCFDRFMRRVEEAAR</sequence>
<accession>A0A645H5D8</accession>
<comment type="caution">
    <text evidence="1">The sequence shown here is derived from an EMBL/GenBank/DDBJ whole genome shotgun (WGS) entry which is preliminary data.</text>
</comment>
<name>A0A645H5D8_9ZZZZ</name>
<organism evidence="1">
    <name type="scientific">bioreactor metagenome</name>
    <dbReference type="NCBI Taxonomy" id="1076179"/>
    <lineage>
        <taxon>unclassified sequences</taxon>
        <taxon>metagenomes</taxon>
        <taxon>ecological metagenomes</taxon>
    </lineage>
</organism>
<proteinExistence type="predicted"/>
<dbReference type="AlphaFoldDB" id="A0A645H5D8"/>
<reference evidence="1" key="1">
    <citation type="submission" date="2019-08" db="EMBL/GenBank/DDBJ databases">
        <authorList>
            <person name="Kucharzyk K."/>
            <person name="Murdoch R.W."/>
            <person name="Higgins S."/>
            <person name="Loffler F."/>
        </authorList>
    </citation>
    <scope>NUCLEOTIDE SEQUENCE</scope>
</reference>
<evidence type="ECO:0000313" key="1">
    <source>
        <dbReference type="EMBL" id="MPN34215.1"/>
    </source>
</evidence>
<protein>
    <submittedName>
        <fullName evidence="1">Uncharacterized protein</fullName>
    </submittedName>
</protein>
<dbReference type="EMBL" id="VSSQ01087134">
    <property type="protein sequence ID" value="MPN34215.1"/>
    <property type="molecule type" value="Genomic_DNA"/>
</dbReference>